<keyword evidence="1" id="KW-1133">Transmembrane helix</keyword>
<keyword evidence="1" id="KW-0812">Transmembrane</keyword>
<accession>A0A9E8MN17</accession>
<proteinExistence type="predicted"/>
<feature type="transmembrane region" description="Helical" evidence="1">
    <location>
        <begin position="43"/>
        <end position="61"/>
    </location>
</feature>
<evidence type="ECO:0000313" key="2">
    <source>
        <dbReference type="EMBL" id="WAB81977.1"/>
    </source>
</evidence>
<reference evidence="2" key="1">
    <citation type="submission" date="2022-11" db="EMBL/GenBank/DDBJ databases">
        <title>Description of Microcella daejonensis nov. sp, isolated from riverside soil.</title>
        <authorList>
            <person name="Molina K.M."/>
            <person name="Kim S.B."/>
        </authorList>
    </citation>
    <scope>NUCLEOTIDE SEQUENCE</scope>
    <source>
        <strain evidence="2">MMS21-STM12</strain>
    </source>
</reference>
<dbReference type="RefSeq" id="WP_267738062.1">
    <property type="nucleotide sequence ID" value="NZ_CP113089.1"/>
</dbReference>
<feature type="transmembrane region" description="Helical" evidence="1">
    <location>
        <begin position="109"/>
        <end position="129"/>
    </location>
</feature>
<dbReference type="EMBL" id="CP113089">
    <property type="protein sequence ID" value="WAB81977.1"/>
    <property type="molecule type" value="Genomic_DNA"/>
</dbReference>
<dbReference type="AlphaFoldDB" id="A0A9E8MN17"/>
<organism evidence="2 3">
    <name type="scientific">Microcella daejeonensis</name>
    <dbReference type="NCBI Taxonomy" id="2994971"/>
    <lineage>
        <taxon>Bacteria</taxon>
        <taxon>Bacillati</taxon>
        <taxon>Actinomycetota</taxon>
        <taxon>Actinomycetes</taxon>
        <taxon>Micrococcales</taxon>
        <taxon>Microbacteriaceae</taxon>
        <taxon>Microcella</taxon>
    </lineage>
</organism>
<protein>
    <submittedName>
        <fullName evidence="2">Uncharacterized protein</fullName>
    </submittedName>
</protein>
<name>A0A9E8MN17_9MICO</name>
<feature type="transmembrane region" description="Helical" evidence="1">
    <location>
        <begin position="68"/>
        <end position="89"/>
    </location>
</feature>
<keyword evidence="3" id="KW-1185">Reference proteome</keyword>
<dbReference type="Proteomes" id="UP001164706">
    <property type="component" value="Chromosome"/>
</dbReference>
<evidence type="ECO:0000313" key="3">
    <source>
        <dbReference type="Proteomes" id="UP001164706"/>
    </source>
</evidence>
<sequence length="141" mass="14732">MSAARWILIALTALALVVNAVIHLQLAGPFDAITGTLIGQGWLFRIQAIVNIAVAILLIVVRRPWVAVAAAVVAAGGLALILITVAVPLDLTALGLPVLFEPLWYPQKTIAAIVQALAIVTAAVLIGALRRAAAPEARRKL</sequence>
<evidence type="ECO:0000256" key="1">
    <source>
        <dbReference type="SAM" id="Phobius"/>
    </source>
</evidence>
<gene>
    <name evidence="2" type="ORF">OVN18_02865</name>
</gene>
<keyword evidence="1" id="KW-0472">Membrane</keyword>
<dbReference type="KEGG" id="mdb:OVN18_02865"/>